<evidence type="ECO:0000256" key="1">
    <source>
        <dbReference type="SAM" id="SignalP"/>
    </source>
</evidence>
<feature type="signal peptide" evidence="1">
    <location>
        <begin position="1"/>
        <end position="29"/>
    </location>
</feature>
<feature type="chain" id="PRO_5003316111" evidence="1">
    <location>
        <begin position="30"/>
        <end position="382"/>
    </location>
</feature>
<name>F4KVD8_HALH1</name>
<keyword evidence="1" id="KW-0732">Signal</keyword>
<dbReference type="EMBL" id="CP002691">
    <property type="protein sequence ID" value="AEE51251.1"/>
    <property type="molecule type" value="Genomic_DNA"/>
</dbReference>
<dbReference type="PANTHER" id="PTHR46546">
    <property type="entry name" value="SHEWANELLA-LIKE PROTEIN PHOSPHATASE 1"/>
    <property type="match status" value="1"/>
</dbReference>
<keyword evidence="4" id="KW-1185">Reference proteome</keyword>
<evidence type="ECO:0000313" key="3">
    <source>
        <dbReference type="EMBL" id="AEE51251.1"/>
    </source>
</evidence>
<dbReference type="InterPro" id="IPR029052">
    <property type="entry name" value="Metallo-depent_PP-like"/>
</dbReference>
<evidence type="ECO:0000259" key="2">
    <source>
        <dbReference type="Pfam" id="PF00149"/>
    </source>
</evidence>
<feature type="domain" description="Calcineurin-like phosphoesterase" evidence="2">
    <location>
        <begin position="119"/>
        <end position="337"/>
    </location>
</feature>
<dbReference type="AlphaFoldDB" id="F4KVD8"/>
<dbReference type="Proteomes" id="UP000008461">
    <property type="component" value="Chromosome"/>
</dbReference>
<dbReference type="STRING" id="760192.Halhy_3395"/>
<reference evidence="3 4" key="1">
    <citation type="journal article" date="2011" name="Stand. Genomic Sci.">
        <title>Complete genome sequence of Haliscomenobacter hydrossis type strain (O).</title>
        <authorList>
            <consortium name="US DOE Joint Genome Institute (JGI-PGF)"/>
            <person name="Daligault H."/>
            <person name="Lapidus A."/>
            <person name="Zeytun A."/>
            <person name="Nolan M."/>
            <person name="Lucas S."/>
            <person name="Del Rio T.G."/>
            <person name="Tice H."/>
            <person name="Cheng J.F."/>
            <person name="Tapia R."/>
            <person name="Han C."/>
            <person name="Goodwin L."/>
            <person name="Pitluck S."/>
            <person name="Liolios K."/>
            <person name="Pagani I."/>
            <person name="Ivanova N."/>
            <person name="Huntemann M."/>
            <person name="Mavromatis K."/>
            <person name="Mikhailova N."/>
            <person name="Pati A."/>
            <person name="Chen A."/>
            <person name="Palaniappan K."/>
            <person name="Land M."/>
            <person name="Hauser L."/>
            <person name="Brambilla E.M."/>
            <person name="Rohde M."/>
            <person name="Verbarg S."/>
            <person name="Goker M."/>
            <person name="Bristow J."/>
            <person name="Eisen J.A."/>
            <person name="Markowitz V."/>
            <person name="Hugenholtz P."/>
            <person name="Kyrpides N.C."/>
            <person name="Klenk H.P."/>
            <person name="Woyke T."/>
        </authorList>
    </citation>
    <scope>NUCLEOTIDE SEQUENCE [LARGE SCALE GENOMIC DNA]</scope>
    <source>
        <strain evidence="4">ATCC 27775 / DSM 1100 / LMG 10767 / O</strain>
    </source>
</reference>
<dbReference type="eggNOG" id="COG0639">
    <property type="taxonomic scope" value="Bacteria"/>
</dbReference>
<dbReference type="SUPFAM" id="SSF56300">
    <property type="entry name" value="Metallo-dependent phosphatases"/>
    <property type="match status" value="1"/>
</dbReference>
<reference key="2">
    <citation type="submission" date="2011-04" db="EMBL/GenBank/DDBJ databases">
        <title>Complete sequence of chromosome of Haliscomenobacter hydrossis DSM 1100.</title>
        <authorList>
            <consortium name="US DOE Joint Genome Institute (JGI-PGF)"/>
            <person name="Lucas S."/>
            <person name="Han J."/>
            <person name="Lapidus A."/>
            <person name="Bruce D."/>
            <person name="Goodwin L."/>
            <person name="Pitluck S."/>
            <person name="Peters L."/>
            <person name="Kyrpides N."/>
            <person name="Mavromatis K."/>
            <person name="Ivanova N."/>
            <person name="Ovchinnikova G."/>
            <person name="Pagani I."/>
            <person name="Daligault H."/>
            <person name="Detter J.C."/>
            <person name="Han C."/>
            <person name="Land M."/>
            <person name="Hauser L."/>
            <person name="Markowitz V."/>
            <person name="Cheng J.-F."/>
            <person name="Hugenholtz P."/>
            <person name="Woyke T."/>
            <person name="Wu D."/>
            <person name="Verbarg S."/>
            <person name="Frueling A."/>
            <person name="Brambilla E."/>
            <person name="Klenk H.-P."/>
            <person name="Eisen J.A."/>
        </authorList>
    </citation>
    <scope>NUCLEOTIDE SEQUENCE</scope>
    <source>
        <strain>DSM 1100</strain>
    </source>
</reference>
<dbReference type="KEGG" id="hhy:Halhy_3395"/>
<accession>F4KVD8</accession>
<sequence>MRMKQSFLFYAILLMQCFLTCFGNQQLLAQPEEHDVPTVMAGKADVDGPHIFYRKHQIYIKKVVKNDTGAVAIIDSIEAKRRADIVIECQFAKTPHWNFRTRLKPKLRNENTEYPKVEKLIAISDIEGNFEAFRRFLLSHKVIDDKYNWIFGKGHLVCVGDFFDRGANVTECLWLIYDLEEKAKAAGGYVHFILGNHEIMNMSNDYRYVSPKYMRNADLYQEPYGNWFKSSTELGRWLGTKNVVEKIGDMIFVHGGLAPDLNRLDKTLIDINNAMRPFYFIQEDVFRLDDEELQFLFDANGPLWNRSYVMANIPESDVAESLRKFGGKRIIVGHTLVNHAKMLYGGKVIAIDTRHVDPNSTALFFEDGKLYRIDQTGKRAEM</sequence>
<dbReference type="HOGENOM" id="CLU_042543_0_0_10"/>
<dbReference type="Gene3D" id="3.60.21.10">
    <property type="match status" value="1"/>
</dbReference>
<protein>
    <submittedName>
        <fullName evidence="3">Metallophosphoesterase</fullName>
    </submittedName>
</protein>
<dbReference type="Pfam" id="PF00149">
    <property type="entry name" value="Metallophos"/>
    <property type="match status" value="1"/>
</dbReference>
<dbReference type="InterPro" id="IPR004843">
    <property type="entry name" value="Calcineurin-like_PHP"/>
</dbReference>
<proteinExistence type="predicted"/>
<organism evidence="3 4">
    <name type="scientific">Haliscomenobacter hydrossis (strain ATCC 27775 / DSM 1100 / LMG 10767 / O)</name>
    <dbReference type="NCBI Taxonomy" id="760192"/>
    <lineage>
        <taxon>Bacteria</taxon>
        <taxon>Pseudomonadati</taxon>
        <taxon>Bacteroidota</taxon>
        <taxon>Saprospiria</taxon>
        <taxon>Saprospirales</taxon>
        <taxon>Haliscomenobacteraceae</taxon>
        <taxon>Haliscomenobacter</taxon>
    </lineage>
</organism>
<gene>
    <name evidence="3" type="ordered locus">Halhy_3395</name>
</gene>
<dbReference type="OrthoDB" id="7550081at2"/>
<dbReference type="GO" id="GO:0016787">
    <property type="term" value="F:hydrolase activity"/>
    <property type="evidence" value="ECO:0007669"/>
    <property type="project" value="InterPro"/>
</dbReference>
<evidence type="ECO:0000313" key="4">
    <source>
        <dbReference type="Proteomes" id="UP000008461"/>
    </source>
</evidence>
<dbReference type="PANTHER" id="PTHR46546:SF4">
    <property type="entry name" value="SHEWANELLA-LIKE PROTEIN PHOSPHATASE 1"/>
    <property type="match status" value="1"/>
</dbReference>